<accession>A0A7S4VXY2</accession>
<dbReference type="AlphaFoldDB" id="A0A7S4VXY2"/>
<evidence type="ECO:0000313" key="1">
    <source>
        <dbReference type="EMBL" id="CAE4657701.1"/>
    </source>
</evidence>
<dbReference type="EMBL" id="HBNS01055110">
    <property type="protein sequence ID" value="CAE4657701.1"/>
    <property type="molecule type" value="Transcribed_RNA"/>
</dbReference>
<organism evidence="1">
    <name type="scientific">Ditylum brightwellii</name>
    <dbReference type="NCBI Taxonomy" id="49249"/>
    <lineage>
        <taxon>Eukaryota</taxon>
        <taxon>Sar</taxon>
        <taxon>Stramenopiles</taxon>
        <taxon>Ochrophyta</taxon>
        <taxon>Bacillariophyta</taxon>
        <taxon>Mediophyceae</taxon>
        <taxon>Lithodesmiophycidae</taxon>
        <taxon>Lithodesmiales</taxon>
        <taxon>Lithodesmiaceae</taxon>
        <taxon>Ditylum</taxon>
    </lineage>
</organism>
<sequence length="217" mass="25034">MLCLNLPGPLNAVAKSCCHGHLPFMFNDDEEETTQPTTTPSSKFSNKMRKFEDIHWHNLPNKAKKAATTLGFDKESWDNSGMFSLITSKYYFCIFNEILHLTCAICETYFCMYLPRGFSFSGWPESEDKWWEDLTAAEREAAIELGYDQASWDDQYEGKDWDELPRDVKRAAAAMGFNKEMWGEDEWPDCTDEHWGDLSPEVRSGAMVLGYNEEIWG</sequence>
<reference evidence="1" key="1">
    <citation type="submission" date="2021-01" db="EMBL/GenBank/DDBJ databases">
        <authorList>
            <person name="Corre E."/>
            <person name="Pelletier E."/>
            <person name="Niang G."/>
            <person name="Scheremetjew M."/>
            <person name="Finn R."/>
            <person name="Kale V."/>
            <person name="Holt S."/>
            <person name="Cochrane G."/>
            <person name="Meng A."/>
            <person name="Brown T."/>
            <person name="Cohen L."/>
        </authorList>
    </citation>
    <scope>NUCLEOTIDE SEQUENCE</scope>
    <source>
        <strain evidence="1">GSO104</strain>
    </source>
</reference>
<protein>
    <submittedName>
        <fullName evidence="1">Uncharacterized protein</fullName>
    </submittedName>
</protein>
<proteinExistence type="predicted"/>
<gene>
    <name evidence="1" type="ORF">DBRI00130_LOCUS39899</name>
</gene>
<name>A0A7S4VXY2_9STRA</name>